<feature type="compositionally biased region" description="Acidic residues" evidence="1">
    <location>
        <begin position="36"/>
        <end position="47"/>
    </location>
</feature>
<feature type="region of interest" description="Disordered" evidence="1">
    <location>
        <begin position="33"/>
        <end position="67"/>
    </location>
</feature>
<dbReference type="InterPro" id="IPR019632">
    <property type="entry name" value="DUF2497"/>
</dbReference>
<protein>
    <recommendedName>
        <fullName evidence="4">DUF2497 domain-containing protein</fullName>
    </recommendedName>
</protein>
<comment type="caution">
    <text evidence="2">The sequence shown here is derived from an EMBL/GenBank/DDBJ whole genome shotgun (WGS) entry which is preliminary data.</text>
</comment>
<dbReference type="EMBL" id="BSFM01000008">
    <property type="protein sequence ID" value="GLK83570.1"/>
    <property type="molecule type" value="Genomic_DNA"/>
</dbReference>
<evidence type="ECO:0000256" key="1">
    <source>
        <dbReference type="SAM" id="MobiDB-lite"/>
    </source>
</evidence>
<organism evidence="2 3">
    <name type="scientific">Ancylobacter defluvii</name>
    <dbReference type="NCBI Taxonomy" id="1282440"/>
    <lineage>
        <taxon>Bacteria</taxon>
        <taxon>Pseudomonadati</taxon>
        <taxon>Pseudomonadota</taxon>
        <taxon>Alphaproteobacteria</taxon>
        <taxon>Hyphomicrobiales</taxon>
        <taxon>Xanthobacteraceae</taxon>
        <taxon>Ancylobacter</taxon>
    </lineage>
</organism>
<dbReference type="AlphaFoldDB" id="A0A9W6JWV9"/>
<name>A0A9W6JWV9_9HYPH</name>
<keyword evidence="3" id="KW-1185">Reference proteome</keyword>
<dbReference type="Pfam" id="PF10691">
    <property type="entry name" value="DUF2497"/>
    <property type="match status" value="1"/>
</dbReference>
<evidence type="ECO:0000313" key="3">
    <source>
        <dbReference type="Proteomes" id="UP001143330"/>
    </source>
</evidence>
<accession>A0A9W6JWV9</accession>
<sequence length="312" mass="32339">MEEILASIRRIISDDVAGEAEAARTASLVELVEAAPAEEEPAPELEDAPASAAAEDPLDLEAELPATSAPAVVETAVAAPEAPAAEAAAARPRPLPTSLRPVPRDEPQAEAVALQITPSPAASAAPVASPAASASPVVPSAAPRADLTHVERTVHAELDGLAGSLHAQVMAAVTRSVENLAPKAFPETVDMQVQAKPAVVSSRVAPALAERRTTEDAPAVVEASRSAEPRSLLARAEAESRPNRLLSGATGESVASSFGALSRTVASNTRSMEDVVTDALRPMLKSWLDENLPELVERLVRAEIERVARHGQ</sequence>
<proteinExistence type="predicted"/>
<feature type="compositionally biased region" description="Low complexity" evidence="1">
    <location>
        <begin position="80"/>
        <end position="101"/>
    </location>
</feature>
<evidence type="ECO:0000313" key="2">
    <source>
        <dbReference type="EMBL" id="GLK83570.1"/>
    </source>
</evidence>
<gene>
    <name evidence="2" type="ORF">GCM10017653_16390</name>
</gene>
<reference evidence="2" key="1">
    <citation type="journal article" date="2014" name="Int. J. Syst. Evol. Microbiol.">
        <title>Complete genome sequence of Corynebacterium casei LMG S-19264T (=DSM 44701T), isolated from a smear-ripened cheese.</title>
        <authorList>
            <consortium name="US DOE Joint Genome Institute (JGI-PGF)"/>
            <person name="Walter F."/>
            <person name="Albersmeier A."/>
            <person name="Kalinowski J."/>
            <person name="Ruckert C."/>
        </authorList>
    </citation>
    <scope>NUCLEOTIDE SEQUENCE</scope>
    <source>
        <strain evidence="2">VKM B-2789</strain>
    </source>
</reference>
<feature type="region of interest" description="Disordered" evidence="1">
    <location>
        <begin position="80"/>
        <end position="108"/>
    </location>
</feature>
<evidence type="ECO:0008006" key="4">
    <source>
        <dbReference type="Google" id="ProtNLM"/>
    </source>
</evidence>
<reference evidence="2" key="2">
    <citation type="submission" date="2023-01" db="EMBL/GenBank/DDBJ databases">
        <authorList>
            <person name="Sun Q."/>
            <person name="Evtushenko L."/>
        </authorList>
    </citation>
    <scope>NUCLEOTIDE SEQUENCE</scope>
    <source>
        <strain evidence="2">VKM B-2789</strain>
    </source>
</reference>
<dbReference type="Proteomes" id="UP001143330">
    <property type="component" value="Unassembled WGS sequence"/>
</dbReference>